<evidence type="ECO:0000256" key="5">
    <source>
        <dbReference type="RuleBase" id="RU003465"/>
    </source>
</evidence>
<dbReference type="Gene3D" id="3.60.40.10">
    <property type="entry name" value="PPM-type phosphatase domain"/>
    <property type="match status" value="1"/>
</dbReference>
<evidence type="ECO:0000313" key="7">
    <source>
        <dbReference type="EMBL" id="EPZ31161.1"/>
    </source>
</evidence>
<reference evidence="7 8" key="1">
    <citation type="journal article" date="2013" name="Curr. Biol.">
        <title>Shared signatures of parasitism and phylogenomics unite Cryptomycota and microsporidia.</title>
        <authorList>
            <person name="James T.Y."/>
            <person name="Pelin A."/>
            <person name="Bonen L."/>
            <person name="Ahrendt S."/>
            <person name="Sain D."/>
            <person name="Corradi N."/>
            <person name="Stajich J.E."/>
        </authorList>
    </citation>
    <scope>NUCLEOTIDE SEQUENCE [LARGE SCALE GENOMIC DNA]</scope>
    <source>
        <strain evidence="7 8">CSF55</strain>
    </source>
</reference>
<keyword evidence="3 5" id="KW-0378">Hydrolase</keyword>
<evidence type="ECO:0000259" key="6">
    <source>
        <dbReference type="PROSITE" id="PS51746"/>
    </source>
</evidence>
<dbReference type="GO" id="GO:0016539">
    <property type="term" value="P:intein-mediated protein splicing"/>
    <property type="evidence" value="ECO:0007669"/>
    <property type="project" value="InterPro"/>
</dbReference>
<dbReference type="InterPro" id="IPR000222">
    <property type="entry name" value="PP2C_BS"/>
</dbReference>
<dbReference type="PANTHER" id="PTHR13832:SF837">
    <property type="entry name" value="PROTEIN PHOSPHATASE 2C-LIKE DOMAIN-CONTAINING PROTEIN 1"/>
    <property type="match status" value="1"/>
</dbReference>
<dbReference type="InterPro" id="IPR006141">
    <property type="entry name" value="Intein_N"/>
</dbReference>
<dbReference type="InterPro" id="IPR036457">
    <property type="entry name" value="PPM-type-like_dom_sf"/>
</dbReference>
<comment type="similarity">
    <text evidence="1 5">Belongs to the PP2C family.</text>
</comment>
<dbReference type="PANTHER" id="PTHR13832">
    <property type="entry name" value="PROTEIN PHOSPHATASE 2C"/>
    <property type="match status" value="1"/>
</dbReference>
<sequence length="321" mass="36160">MSNTNSHLSGVAQTMLDTITYLSDESKNPSPICSSSCIKHRSSFQVGFVEDRNKRHRRHMEDAHCYEYDFGDVPDQGFFAIFDGHAGHAAAKWCGENFHHLFLKNLIEHSELSIPEVLNRTYQDADSVLDEKNGYKSGCTSVTCFLRHERILVKDSDGSSTPVTRTAVRLFFKLSRESCILLTLVMEEEYCRNRSGKAIRLTYDHKASDPTEKQRIIEANGHVINDRVNAVLAVTRALGDSYLKEHVVGLPFTTEVELTKDDEFIIIACDGLWDVCSDQNAVELIGHIENPQEAAKKLLNFALENCSTDNISVMVIRLNSK</sequence>
<dbReference type="STRING" id="988480.A0A075AN31"/>
<evidence type="ECO:0000256" key="4">
    <source>
        <dbReference type="ARBA" id="ARBA00022912"/>
    </source>
</evidence>
<keyword evidence="4 5" id="KW-0904">Protein phosphatase</keyword>
<keyword evidence="8" id="KW-1185">Reference proteome</keyword>
<dbReference type="PROSITE" id="PS01032">
    <property type="entry name" value="PPM_1"/>
    <property type="match status" value="1"/>
</dbReference>
<dbReference type="PROSITE" id="PS50817">
    <property type="entry name" value="INTEIN_N_TER"/>
    <property type="match status" value="1"/>
</dbReference>
<evidence type="ECO:0000256" key="3">
    <source>
        <dbReference type="ARBA" id="ARBA00022801"/>
    </source>
</evidence>
<dbReference type="Proteomes" id="UP000030755">
    <property type="component" value="Unassembled WGS sequence"/>
</dbReference>
<dbReference type="GO" id="GO:0046872">
    <property type="term" value="F:metal ion binding"/>
    <property type="evidence" value="ECO:0007669"/>
    <property type="project" value="UniProtKB-KW"/>
</dbReference>
<dbReference type="OMA" id="MCEESDG"/>
<dbReference type="InterPro" id="IPR015655">
    <property type="entry name" value="PP2C"/>
</dbReference>
<name>A0A075AN31_ROZAC</name>
<dbReference type="PROSITE" id="PS51746">
    <property type="entry name" value="PPM_2"/>
    <property type="match status" value="1"/>
</dbReference>
<protein>
    <submittedName>
        <fullName evidence="7">Protein phosphatase 2C domain-containing protein</fullName>
    </submittedName>
</protein>
<dbReference type="CDD" id="cd00143">
    <property type="entry name" value="PP2Cc"/>
    <property type="match status" value="1"/>
</dbReference>
<organism evidence="7 8">
    <name type="scientific">Rozella allomycis (strain CSF55)</name>
    <dbReference type="NCBI Taxonomy" id="988480"/>
    <lineage>
        <taxon>Eukaryota</taxon>
        <taxon>Fungi</taxon>
        <taxon>Fungi incertae sedis</taxon>
        <taxon>Cryptomycota</taxon>
        <taxon>Cryptomycota incertae sedis</taxon>
        <taxon>Rozella</taxon>
    </lineage>
</organism>
<dbReference type="GO" id="GO:0004722">
    <property type="term" value="F:protein serine/threonine phosphatase activity"/>
    <property type="evidence" value="ECO:0007669"/>
    <property type="project" value="InterPro"/>
</dbReference>
<dbReference type="Pfam" id="PF00481">
    <property type="entry name" value="PP2C"/>
    <property type="match status" value="2"/>
</dbReference>
<dbReference type="EMBL" id="KE561300">
    <property type="protein sequence ID" value="EPZ31161.1"/>
    <property type="molecule type" value="Genomic_DNA"/>
</dbReference>
<keyword evidence="2" id="KW-0479">Metal-binding</keyword>
<dbReference type="InterPro" id="IPR001932">
    <property type="entry name" value="PPM-type_phosphatase-like_dom"/>
</dbReference>
<feature type="domain" description="PPM-type phosphatase" evidence="6">
    <location>
        <begin position="45"/>
        <end position="318"/>
    </location>
</feature>
<dbReference type="OrthoDB" id="10264738at2759"/>
<dbReference type="HOGENOM" id="CLU_013173_1_1_1"/>
<evidence type="ECO:0000256" key="1">
    <source>
        <dbReference type="ARBA" id="ARBA00006702"/>
    </source>
</evidence>
<dbReference type="AlphaFoldDB" id="A0A075AN31"/>
<proteinExistence type="inferred from homology"/>
<dbReference type="SMART" id="SM00332">
    <property type="entry name" value="PP2Cc"/>
    <property type="match status" value="1"/>
</dbReference>
<gene>
    <name evidence="7" type="ORF">O9G_001072</name>
</gene>
<dbReference type="SUPFAM" id="SSF81606">
    <property type="entry name" value="PP2C-like"/>
    <property type="match status" value="1"/>
</dbReference>
<accession>A0A075AN31</accession>
<evidence type="ECO:0000313" key="8">
    <source>
        <dbReference type="Proteomes" id="UP000030755"/>
    </source>
</evidence>
<evidence type="ECO:0000256" key="2">
    <source>
        <dbReference type="ARBA" id="ARBA00022723"/>
    </source>
</evidence>